<dbReference type="PANTHER" id="PTHR36766:SF64">
    <property type="entry name" value="OS12G0206100 PROTEIN"/>
    <property type="match status" value="1"/>
</dbReference>
<dbReference type="OrthoDB" id="774413at2759"/>
<sequence length="1245" mass="140795">MAESLLLPVVRGVVGKAADVLVQSVTRMCGVDGDRRKLERQLLAVQCKLMDAEEKSETNPAVKRWMKDLKAVAYEADDVLYDFQYEALRREAQIGDSATRKVLCYFTPQSPLLFRATMSRKLNNVINKINELIEEMNRFGLMDRTEPPQLPYRQTHSALDDSADIMGRDDDKGIVVKLLMEQQDQHKVQVLPIVGMGGLGKTTLAKMVYNDYMIQNHFELKMWHCVSENFEVASLLKSIIQLATDKYPLLPDTIELLLRKLQEVIGRKRFLLVLDDVWNEEEKKWEDDLKPLLSSVGYRGSVILITTRSPRVASIMGTLQQSHELACLNDDDSWKLFSKIAFSRGVQEQAELVSNGRLIVEKCRGLPLALKTMGGLMSSKQLVKEWKTIADSNIGGNARYGILPILKLSYTHLSPEMKQCFAFCSVFPKDYDMDKEKLIQLWLANGFIQEDSTTDLIQKGEDVFHNLVLRSFLQDVKAVIGNFTQHELILCKMHDLMHDLAKGVADECITLEQMLPHKASIGNVHHMYISRSYFEGKIMRLLKGTPSLRTFLAEYPYLMGHDLKELRQVSLRALQFGVPRDYHIPRQVINHAKNVRYLDLSFNYIVMLPNSVCLMYNLHTLRLNGCGNLKHLPKGMSTMKKLIHVYLMGCDSLKRMPPNISLLKNLHTLTRFIVDAEAGHGIEELKDLHHLSNRLELYNLGKINSMENGKEANLHEKENLSELLLYWGGYKDYMSENIVCNEEEVLESLTPHGKLKVLELHGYSGVKIPERMRDPKMFQCLRVLHISNCPGCKDLPAVQLSVSLEHLVLSNMKNLTTLCNNVGVEAEGHTIPLQIFPKLKYLELSYLSKLEKWAENTVGDANKFGMFPELETVEIIDCGKLASVPDCPVLKKLNTQGCPSLAMSSLAHLTMLSGLVYTAVNISSVNMSLGSWPSLVTLTVELSYEMMTPLEIDENQGPLENLRRLELCGLSFFTSTFTSSQMHARLWKCFTFVKELRIHSCNDLVRWPTEELTSLIHLRVLRITSCDNLEGKGSSSDDIPNFPASLKELYIYECPRLVALPSNLGNLARLKYLTLHICECLKELPAGMDGLTSLKHLRIDGCNGLKELPGMDGLISLEELTIDGCNGLKELPGMDGLISLEELTIDDCNGLKELPAGMDGLASLEKLKIRSCPRIEKLPQGLLQRLATLKSLRIQGCCPVLQRRCREGGEYFELLSSIPERYIDAAVKESMVNMKRLVKRFNPSC</sequence>
<comment type="similarity">
    <text evidence="1">Belongs to the disease resistance NB-LRR family.</text>
</comment>
<accession>A0A8J5WBP8</accession>
<dbReference type="PROSITE" id="PS51450">
    <property type="entry name" value="LRR"/>
    <property type="match status" value="1"/>
</dbReference>
<evidence type="ECO:0000256" key="2">
    <source>
        <dbReference type="ARBA" id="ARBA00022614"/>
    </source>
</evidence>
<dbReference type="InterPro" id="IPR002182">
    <property type="entry name" value="NB-ARC"/>
</dbReference>
<reference evidence="11" key="1">
    <citation type="journal article" date="2021" name="bioRxiv">
        <title>Whole Genome Assembly and Annotation of Northern Wild Rice, Zizania palustris L., Supports a Whole Genome Duplication in the Zizania Genus.</title>
        <authorList>
            <person name="Haas M."/>
            <person name="Kono T."/>
            <person name="Macchietto M."/>
            <person name="Millas R."/>
            <person name="McGilp L."/>
            <person name="Shao M."/>
            <person name="Duquette J."/>
            <person name="Hirsch C.N."/>
            <person name="Kimball J."/>
        </authorList>
    </citation>
    <scope>NUCLEOTIDE SEQUENCE</scope>
    <source>
        <tissue evidence="11">Fresh leaf tissue</tissue>
    </source>
</reference>
<evidence type="ECO:0000313" key="12">
    <source>
        <dbReference type="Proteomes" id="UP000729402"/>
    </source>
</evidence>
<keyword evidence="2" id="KW-0433">Leucine-rich repeat</keyword>
<reference evidence="11" key="2">
    <citation type="submission" date="2021-02" db="EMBL/GenBank/DDBJ databases">
        <authorList>
            <person name="Kimball J.A."/>
            <person name="Haas M.W."/>
            <person name="Macchietto M."/>
            <person name="Kono T."/>
            <person name="Duquette J."/>
            <person name="Shao M."/>
        </authorList>
    </citation>
    <scope>NUCLEOTIDE SEQUENCE</scope>
    <source>
        <tissue evidence="11">Fresh leaf tissue</tissue>
    </source>
</reference>
<dbReference type="GO" id="GO:0005524">
    <property type="term" value="F:ATP binding"/>
    <property type="evidence" value="ECO:0007669"/>
    <property type="project" value="UniProtKB-KW"/>
</dbReference>
<feature type="domain" description="R13L1/DRL21-like LRR repeat region" evidence="10">
    <location>
        <begin position="682"/>
        <end position="812"/>
    </location>
</feature>
<keyword evidence="12" id="KW-1185">Reference proteome</keyword>
<dbReference type="FunFam" id="1.10.10.10:FF:000322">
    <property type="entry name" value="Probable disease resistance protein At1g63360"/>
    <property type="match status" value="1"/>
</dbReference>
<evidence type="ECO:0000259" key="7">
    <source>
        <dbReference type="Pfam" id="PF00931"/>
    </source>
</evidence>
<dbReference type="GO" id="GO:0043531">
    <property type="term" value="F:ADP binding"/>
    <property type="evidence" value="ECO:0007669"/>
    <property type="project" value="InterPro"/>
</dbReference>
<evidence type="ECO:0000259" key="9">
    <source>
        <dbReference type="Pfam" id="PF23559"/>
    </source>
</evidence>
<keyword evidence="4" id="KW-0547">Nucleotide-binding</keyword>
<feature type="domain" description="NB-ARC" evidence="7">
    <location>
        <begin position="171"/>
        <end position="344"/>
    </location>
</feature>
<organism evidence="11 12">
    <name type="scientific">Zizania palustris</name>
    <name type="common">Northern wild rice</name>
    <dbReference type="NCBI Taxonomy" id="103762"/>
    <lineage>
        <taxon>Eukaryota</taxon>
        <taxon>Viridiplantae</taxon>
        <taxon>Streptophyta</taxon>
        <taxon>Embryophyta</taxon>
        <taxon>Tracheophyta</taxon>
        <taxon>Spermatophyta</taxon>
        <taxon>Magnoliopsida</taxon>
        <taxon>Liliopsida</taxon>
        <taxon>Poales</taxon>
        <taxon>Poaceae</taxon>
        <taxon>BOP clade</taxon>
        <taxon>Oryzoideae</taxon>
        <taxon>Oryzeae</taxon>
        <taxon>Zizaniinae</taxon>
        <taxon>Zizania</taxon>
    </lineage>
</organism>
<evidence type="ECO:0000256" key="5">
    <source>
        <dbReference type="ARBA" id="ARBA00022821"/>
    </source>
</evidence>
<dbReference type="AlphaFoldDB" id="A0A8J5WBP8"/>
<feature type="domain" description="Disease resistance N-terminal" evidence="8">
    <location>
        <begin position="9"/>
        <end position="94"/>
    </location>
</feature>
<keyword evidence="5" id="KW-0611">Plant defense</keyword>
<protein>
    <submittedName>
        <fullName evidence="11">Uncharacterized protein</fullName>
    </submittedName>
</protein>
<dbReference type="PANTHER" id="PTHR36766">
    <property type="entry name" value="PLANT BROAD-SPECTRUM MILDEW RESISTANCE PROTEIN RPW8"/>
    <property type="match status" value="1"/>
</dbReference>
<evidence type="ECO:0000259" key="8">
    <source>
        <dbReference type="Pfam" id="PF18052"/>
    </source>
</evidence>
<evidence type="ECO:0000256" key="1">
    <source>
        <dbReference type="ARBA" id="ARBA00008894"/>
    </source>
</evidence>
<dbReference type="EMBL" id="JAAALK010000082">
    <property type="protein sequence ID" value="KAG8087795.1"/>
    <property type="molecule type" value="Genomic_DNA"/>
</dbReference>
<dbReference type="InterPro" id="IPR056789">
    <property type="entry name" value="LRR_R13L1-DRL21"/>
</dbReference>
<dbReference type="Pfam" id="PF18052">
    <property type="entry name" value="Rx_N"/>
    <property type="match status" value="1"/>
</dbReference>
<dbReference type="Proteomes" id="UP000729402">
    <property type="component" value="Unassembled WGS sequence"/>
</dbReference>
<comment type="caution">
    <text evidence="11">The sequence shown here is derived from an EMBL/GenBank/DDBJ whole genome shotgun (WGS) entry which is preliminary data.</text>
</comment>
<evidence type="ECO:0000256" key="4">
    <source>
        <dbReference type="ARBA" id="ARBA00022741"/>
    </source>
</evidence>
<proteinExistence type="inferred from homology"/>
<evidence type="ECO:0000313" key="11">
    <source>
        <dbReference type="EMBL" id="KAG8087795.1"/>
    </source>
</evidence>
<evidence type="ECO:0000256" key="3">
    <source>
        <dbReference type="ARBA" id="ARBA00022737"/>
    </source>
</evidence>
<evidence type="ECO:0000256" key="6">
    <source>
        <dbReference type="ARBA" id="ARBA00022840"/>
    </source>
</evidence>
<evidence type="ECO:0000259" key="10">
    <source>
        <dbReference type="Pfam" id="PF25019"/>
    </source>
</evidence>
<dbReference type="Pfam" id="PF23559">
    <property type="entry name" value="WHD_DRP"/>
    <property type="match status" value="1"/>
</dbReference>
<dbReference type="GO" id="GO:0009626">
    <property type="term" value="P:plant-type hypersensitive response"/>
    <property type="evidence" value="ECO:0007669"/>
    <property type="project" value="UniProtKB-ARBA"/>
</dbReference>
<dbReference type="EMBL" id="JAAALK010000082">
    <property type="protein sequence ID" value="KAG8087794.1"/>
    <property type="molecule type" value="Genomic_DNA"/>
</dbReference>
<dbReference type="FunFam" id="1.10.8.430:FF:000003">
    <property type="entry name" value="Probable disease resistance protein At5g66910"/>
    <property type="match status" value="1"/>
</dbReference>
<keyword evidence="3" id="KW-0677">Repeat</keyword>
<dbReference type="InterPro" id="IPR001611">
    <property type="entry name" value="Leu-rich_rpt"/>
</dbReference>
<feature type="domain" description="Disease resistance protein winged helix" evidence="9">
    <location>
        <begin position="426"/>
        <end position="501"/>
    </location>
</feature>
<dbReference type="Pfam" id="PF00931">
    <property type="entry name" value="NB-ARC"/>
    <property type="match status" value="1"/>
</dbReference>
<gene>
    <name evidence="11" type="ORF">GUJ93_ZPchr0010g10942</name>
</gene>
<keyword evidence="6" id="KW-0067">ATP-binding</keyword>
<dbReference type="InterPro" id="IPR041118">
    <property type="entry name" value="Rx_N"/>
</dbReference>
<dbReference type="InterPro" id="IPR058922">
    <property type="entry name" value="WHD_DRP"/>
</dbReference>
<dbReference type="GO" id="GO:0042742">
    <property type="term" value="P:defense response to bacterium"/>
    <property type="evidence" value="ECO:0007669"/>
    <property type="project" value="UniProtKB-ARBA"/>
</dbReference>
<name>A0A8J5WBP8_ZIZPA</name>
<dbReference type="Pfam" id="PF25019">
    <property type="entry name" value="LRR_R13L1-DRL21"/>
    <property type="match status" value="1"/>
</dbReference>
<dbReference type="GO" id="GO:0002758">
    <property type="term" value="P:innate immune response-activating signaling pathway"/>
    <property type="evidence" value="ECO:0007669"/>
    <property type="project" value="UniProtKB-ARBA"/>
</dbReference>